<evidence type="ECO:0000313" key="7">
    <source>
        <dbReference type="Proteomes" id="UP000045545"/>
    </source>
</evidence>
<dbReference type="FunFam" id="3.90.1530.30:FF:000001">
    <property type="entry name" value="Chromosome partitioning protein ParB"/>
    <property type="match status" value="1"/>
</dbReference>
<dbReference type="InterPro" id="IPR057240">
    <property type="entry name" value="ParB_dimer_C"/>
</dbReference>
<dbReference type="RefSeq" id="WP_046498609.1">
    <property type="nucleotide sequence ID" value="NZ_CGIH01000033.1"/>
</dbReference>
<dbReference type="GO" id="GO:0003677">
    <property type="term" value="F:DNA binding"/>
    <property type="evidence" value="ECO:0007669"/>
    <property type="project" value="UniProtKB-KW"/>
</dbReference>
<dbReference type="InterPro" id="IPR041468">
    <property type="entry name" value="HTH_ParB/Spo0J"/>
</dbReference>
<keyword evidence="4" id="KW-0238">DNA-binding</keyword>
<dbReference type="FunFam" id="1.10.10.2830:FF:000001">
    <property type="entry name" value="Chromosome partitioning protein ParB"/>
    <property type="match status" value="1"/>
</dbReference>
<dbReference type="Pfam" id="PF02195">
    <property type="entry name" value="ParB_N"/>
    <property type="match status" value="1"/>
</dbReference>
<gene>
    <name evidence="6" type="ORF">1211</name>
</gene>
<dbReference type="SUPFAM" id="SSF109709">
    <property type="entry name" value="KorB DNA-binding domain-like"/>
    <property type="match status" value="1"/>
</dbReference>
<name>A0A0E4GBC3_9FIRM</name>
<reference evidence="6 7" key="1">
    <citation type="submission" date="2015-03" db="EMBL/GenBank/DDBJ databases">
        <authorList>
            <person name="Murphy D."/>
        </authorList>
    </citation>
    <scope>NUCLEOTIDE SEQUENCE [LARGE SCALE GENOMIC DNA]</scope>
    <source>
        <strain evidence="6 7">OL-4</strain>
    </source>
</reference>
<dbReference type="GO" id="GO:0005694">
    <property type="term" value="C:chromosome"/>
    <property type="evidence" value="ECO:0007669"/>
    <property type="project" value="TreeGrafter"/>
</dbReference>
<dbReference type="Proteomes" id="UP000045545">
    <property type="component" value="Unassembled WGS sequence"/>
</dbReference>
<dbReference type="Pfam" id="PF23552">
    <property type="entry name" value="ParB_C"/>
    <property type="match status" value="1"/>
</dbReference>
<dbReference type="STRING" id="690567.1211"/>
<dbReference type="PANTHER" id="PTHR33375:SF1">
    <property type="entry name" value="CHROMOSOME-PARTITIONING PROTEIN PARB-RELATED"/>
    <property type="match status" value="1"/>
</dbReference>
<dbReference type="GO" id="GO:0007059">
    <property type="term" value="P:chromosome segregation"/>
    <property type="evidence" value="ECO:0007669"/>
    <property type="project" value="UniProtKB-KW"/>
</dbReference>
<dbReference type="SMART" id="SM00470">
    <property type="entry name" value="ParB"/>
    <property type="match status" value="1"/>
</dbReference>
<evidence type="ECO:0000256" key="1">
    <source>
        <dbReference type="ARBA" id="ARBA00004453"/>
    </source>
</evidence>
<evidence type="ECO:0000256" key="2">
    <source>
        <dbReference type="ARBA" id="ARBA00006295"/>
    </source>
</evidence>
<dbReference type="NCBIfam" id="TIGR00180">
    <property type="entry name" value="parB_part"/>
    <property type="match status" value="1"/>
</dbReference>
<dbReference type="OrthoDB" id="9802051at2"/>
<accession>A0A0E4GBC3</accession>
<evidence type="ECO:0000256" key="4">
    <source>
        <dbReference type="ARBA" id="ARBA00023125"/>
    </source>
</evidence>
<organism evidence="6 7">
    <name type="scientific">Syntrophomonas zehnderi OL-4</name>
    <dbReference type="NCBI Taxonomy" id="690567"/>
    <lineage>
        <taxon>Bacteria</taxon>
        <taxon>Bacillati</taxon>
        <taxon>Bacillota</taxon>
        <taxon>Clostridia</taxon>
        <taxon>Eubacteriales</taxon>
        <taxon>Syntrophomonadaceae</taxon>
        <taxon>Syntrophomonas</taxon>
    </lineage>
</organism>
<comment type="similarity">
    <text evidence="2">Belongs to the ParB family.</text>
</comment>
<dbReference type="CDD" id="cd16393">
    <property type="entry name" value="SPO0J_N"/>
    <property type="match status" value="1"/>
</dbReference>
<dbReference type="GO" id="GO:0009295">
    <property type="term" value="C:nucleoid"/>
    <property type="evidence" value="ECO:0007669"/>
    <property type="project" value="UniProtKB-SubCell"/>
</dbReference>
<dbReference type="Gene3D" id="1.10.10.2830">
    <property type="match status" value="1"/>
</dbReference>
<dbReference type="AlphaFoldDB" id="A0A0E4GBC3"/>
<keyword evidence="7" id="KW-1185">Reference proteome</keyword>
<keyword evidence="3" id="KW-0159">Chromosome partition</keyword>
<sequence>MAKPERGLGRGIEALFSIEDENKNAEVSSIDIKLIFPQENQPRQRFDPILLQELADSIREHGVLQPVLLRPVDRGYEIIAGERRWRAAKMAGLTSIPALVREMEDAEAAEISLIENLQRDDLSVIEEAVAYKNLLEKHQYTQEKLAGKIGKSRTHIANTMRLLALPPQVIELVENKKIAPGHARALLGLNDPEAQLKAAQKIAKSKMTVRHTEELVRFEKEKPPQATAKTPELADLEERLQKHLGAKTEINRKRQGGKIEITFYNEEDLERILEMIGVI</sequence>
<dbReference type="GO" id="GO:0045881">
    <property type="term" value="P:positive regulation of sporulation resulting in formation of a cellular spore"/>
    <property type="evidence" value="ECO:0007669"/>
    <property type="project" value="TreeGrafter"/>
</dbReference>
<protein>
    <submittedName>
        <fullName evidence="6">ParB/Sulfiredoxin</fullName>
    </submittedName>
</protein>
<dbReference type="InterPro" id="IPR004437">
    <property type="entry name" value="ParB/RepB/Spo0J"/>
</dbReference>
<dbReference type="PANTHER" id="PTHR33375">
    <property type="entry name" value="CHROMOSOME-PARTITIONING PROTEIN PARB-RELATED"/>
    <property type="match status" value="1"/>
</dbReference>
<evidence type="ECO:0000313" key="6">
    <source>
        <dbReference type="EMBL" id="CFX87958.1"/>
    </source>
</evidence>
<dbReference type="EMBL" id="CGIH01000033">
    <property type="protein sequence ID" value="CFX87958.1"/>
    <property type="molecule type" value="Genomic_DNA"/>
</dbReference>
<dbReference type="InterPro" id="IPR003115">
    <property type="entry name" value="ParB_N"/>
</dbReference>
<evidence type="ECO:0000256" key="3">
    <source>
        <dbReference type="ARBA" id="ARBA00022829"/>
    </source>
</evidence>
<dbReference type="Pfam" id="PF17762">
    <property type="entry name" value="HTH_ParB"/>
    <property type="match status" value="1"/>
</dbReference>
<dbReference type="Gene3D" id="3.90.1530.30">
    <property type="match status" value="1"/>
</dbReference>
<comment type="subcellular location">
    <subcellularLocation>
        <location evidence="1">Cytoplasm</location>
        <location evidence="1">Nucleoid</location>
    </subcellularLocation>
</comment>
<evidence type="ECO:0000259" key="5">
    <source>
        <dbReference type="SMART" id="SM00470"/>
    </source>
</evidence>
<dbReference type="InterPro" id="IPR050336">
    <property type="entry name" value="Chromosome_partition/occlusion"/>
</dbReference>
<dbReference type="InterPro" id="IPR036086">
    <property type="entry name" value="ParB/Sulfiredoxin_sf"/>
</dbReference>
<dbReference type="SUPFAM" id="SSF110849">
    <property type="entry name" value="ParB/Sulfiredoxin"/>
    <property type="match status" value="1"/>
</dbReference>
<feature type="domain" description="ParB-like N-terminal" evidence="5">
    <location>
        <begin position="28"/>
        <end position="117"/>
    </location>
</feature>
<proteinExistence type="inferred from homology"/>